<comment type="caution">
    <text evidence="2">The sequence shown here is derived from an EMBL/GenBank/DDBJ whole genome shotgun (WGS) entry which is preliminary data.</text>
</comment>
<sequence length="20" mass="2441">MKEEGGRRKDGFMHYPDQMQ</sequence>
<dbReference type="AlphaFoldDB" id="A0A392RBX0"/>
<evidence type="ECO:0000313" key="3">
    <source>
        <dbReference type="Proteomes" id="UP000265520"/>
    </source>
</evidence>
<accession>A0A392RBX0</accession>
<reference evidence="2 3" key="1">
    <citation type="journal article" date="2018" name="Front. Plant Sci.">
        <title>Red Clover (Trifolium pratense) and Zigzag Clover (T. medium) - A Picture of Genomic Similarities and Differences.</title>
        <authorList>
            <person name="Dluhosova J."/>
            <person name="Istvanek J."/>
            <person name="Nedelnik J."/>
            <person name="Repkova J."/>
        </authorList>
    </citation>
    <scope>NUCLEOTIDE SEQUENCE [LARGE SCALE GENOMIC DNA]</scope>
    <source>
        <strain evidence="3">cv. 10/8</strain>
        <tissue evidence="2">Leaf</tissue>
    </source>
</reference>
<evidence type="ECO:0000313" key="2">
    <source>
        <dbReference type="EMBL" id="MCI34128.1"/>
    </source>
</evidence>
<organism evidence="2 3">
    <name type="scientific">Trifolium medium</name>
    <dbReference type="NCBI Taxonomy" id="97028"/>
    <lineage>
        <taxon>Eukaryota</taxon>
        <taxon>Viridiplantae</taxon>
        <taxon>Streptophyta</taxon>
        <taxon>Embryophyta</taxon>
        <taxon>Tracheophyta</taxon>
        <taxon>Spermatophyta</taxon>
        <taxon>Magnoliopsida</taxon>
        <taxon>eudicotyledons</taxon>
        <taxon>Gunneridae</taxon>
        <taxon>Pentapetalae</taxon>
        <taxon>rosids</taxon>
        <taxon>fabids</taxon>
        <taxon>Fabales</taxon>
        <taxon>Fabaceae</taxon>
        <taxon>Papilionoideae</taxon>
        <taxon>50 kb inversion clade</taxon>
        <taxon>NPAAA clade</taxon>
        <taxon>Hologalegina</taxon>
        <taxon>IRL clade</taxon>
        <taxon>Trifolieae</taxon>
        <taxon>Trifolium</taxon>
    </lineage>
</organism>
<keyword evidence="3" id="KW-1185">Reference proteome</keyword>
<name>A0A392RBX0_9FABA</name>
<proteinExistence type="predicted"/>
<dbReference type="Proteomes" id="UP000265520">
    <property type="component" value="Unassembled WGS sequence"/>
</dbReference>
<feature type="compositionally biased region" description="Basic and acidic residues" evidence="1">
    <location>
        <begin position="1"/>
        <end position="12"/>
    </location>
</feature>
<protein>
    <submittedName>
        <fullName evidence="2">Uncharacterized protein</fullName>
    </submittedName>
</protein>
<evidence type="ECO:0000256" key="1">
    <source>
        <dbReference type="SAM" id="MobiDB-lite"/>
    </source>
</evidence>
<dbReference type="EMBL" id="LXQA010210832">
    <property type="protein sequence ID" value="MCI34128.1"/>
    <property type="molecule type" value="Genomic_DNA"/>
</dbReference>
<feature type="non-terminal residue" evidence="2">
    <location>
        <position position="20"/>
    </location>
</feature>
<feature type="region of interest" description="Disordered" evidence="1">
    <location>
        <begin position="1"/>
        <end position="20"/>
    </location>
</feature>